<dbReference type="Pfam" id="PF02738">
    <property type="entry name" value="MoCoBD_1"/>
    <property type="match status" value="1"/>
</dbReference>
<proteinExistence type="predicted"/>
<dbReference type="PROSITE" id="PS51318">
    <property type="entry name" value="TAT"/>
    <property type="match status" value="1"/>
</dbReference>
<organism evidence="2 3">
    <name type="scientific">Paracoccus albicereus</name>
    <dbReference type="NCBI Taxonomy" id="2922394"/>
    <lineage>
        <taxon>Bacteria</taxon>
        <taxon>Pseudomonadati</taxon>
        <taxon>Pseudomonadota</taxon>
        <taxon>Alphaproteobacteria</taxon>
        <taxon>Rhodobacterales</taxon>
        <taxon>Paracoccaceae</taxon>
        <taxon>Paracoccus</taxon>
    </lineage>
</organism>
<evidence type="ECO:0000313" key="3">
    <source>
        <dbReference type="Proteomes" id="UP001203945"/>
    </source>
</evidence>
<dbReference type="PANTHER" id="PTHR47495:SF2">
    <property type="entry name" value="ALDEHYDE DEHYDROGENASE"/>
    <property type="match status" value="1"/>
</dbReference>
<dbReference type="InterPro" id="IPR006311">
    <property type="entry name" value="TAT_signal"/>
</dbReference>
<dbReference type="InterPro" id="IPR046867">
    <property type="entry name" value="AldOxase/xan_DH_MoCoBD2"/>
</dbReference>
<dbReference type="PIRSF" id="PIRSF036389">
    <property type="entry name" value="IOR_B"/>
    <property type="match status" value="1"/>
</dbReference>
<dbReference type="InterPro" id="IPR037165">
    <property type="entry name" value="AldOxase/xan_DH_Mopterin-bd_sf"/>
</dbReference>
<name>A0ABT1MU97_9RHOB</name>
<dbReference type="InterPro" id="IPR000674">
    <property type="entry name" value="Ald_Oxase/Xan_DH_a/b"/>
</dbReference>
<evidence type="ECO:0000313" key="2">
    <source>
        <dbReference type="EMBL" id="MCQ0971907.1"/>
    </source>
</evidence>
<dbReference type="Gene3D" id="3.30.365.10">
    <property type="entry name" value="Aldehyde oxidase/xanthine dehydrogenase, molybdopterin binding domain"/>
    <property type="match status" value="4"/>
</dbReference>
<keyword evidence="3" id="KW-1185">Reference proteome</keyword>
<dbReference type="SMART" id="SM01008">
    <property type="entry name" value="Ald_Xan_dh_C"/>
    <property type="match status" value="1"/>
</dbReference>
<comment type="caution">
    <text evidence="2">The sequence shown here is derived from an EMBL/GenBank/DDBJ whole genome shotgun (WGS) entry which is preliminary data.</text>
</comment>
<dbReference type="InterPro" id="IPR008274">
    <property type="entry name" value="AldOxase/xan_DH_MoCoBD1"/>
</dbReference>
<dbReference type="Proteomes" id="UP001203945">
    <property type="component" value="Unassembled WGS sequence"/>
</dbReference>
<feature type="domain" description="Aldehyde oxidase/xanthine dehydrogenase a/b hammerhead" evidence="1">
    <location>
        <begin position="210"/>
        <end position="288"/>
    </location>
</feature>
<sequence length="720" mass="75626">MNKSIRTSRRAFLAGTAGLVIGTYLAPRGLRAQEAAAGGGGNPLPQPNAFVRIAPDDTVTVIVKHIEFGQGPNTGLATLVAEELDADWSQMRAESAPANDETYKNFAFGSQGTGGSTAMANSYMQMRQVGAMARAMLVAAAAAEWGVPAEEITVEKGKISHPSGQSSSFGAFAEAAAQQQPPAEPVLKDPANFTLIGTDLPKLDTQKKTNGSAIFGMDQYPDGVQTVVLARPPKFGATPGSVDDAAALAVPGVNAVHTLPQGVAVYADSTFAALRGRDALSIEWDESGAETRSSAAMEQEWAAAAKAGGAVVEEEGDLSGLEAEGVEVMEAEFMFPFLAHAPMEPLNGIIEVSGGEARASYGAQFPGGDQMTIAQVLGIDPTAVTVEVTLAGGSFGRRAQQDAHFAAELASVAKAAGDGAYKLVWTREDDIRGGYYRPMTAHYLRAGLDGDGNITGWQNDLANQSIMIGSPMGEMMGAKEIDPTSFEGSNMLPYDFGGRRVSWTKMDAGVPVLWWRSVGSSHTATAVEVFLDELLEAGGKDAVQGRLDLLKEDATRERAVIEKVAEIANWQGRSANGKGYGMAYAKSFGTYVAQIAEVEDRGGVPHVTKVWCAVDCGVAVNPNVIRAQMEGGIGYGLGAALFDEIVIAEGGEVVQSNFDDYRMLRIAEMPAVEVAIIDSTADPTGVGEPGVPPIAPAVINGWRGLTGQKIRRLPIVQPMV</sequence>
<dbReference type="InterPro" id="IPR052516">
    <property type="entry name" value="N-heterocyclic_Hydroxylase"/>
</dbReference>
<gene>
    <name evidence="2" type="ORF">MLD63_15905</name>
</gene>
<dbReference type="EMBL" id="JAKZEU010000006">
    <property type="protein sequence ID" value="MCQ0971907.1"/>
    <property type="molecule type" value="Genomic_DNA"/>
</dbReference>
<dbReference type="SUPFAM" id="SSF56003">
    <property type="entry name" value="Molybdenum cofactor-binding domain"/>
    <property type="match status" value="2"/>
</dbReference>
<dbReference type="PANTHER" id="PTHR47495">
    <property type="entry name" value="ALDEHYDE DEHYDROGENASE"/>
    <property type="match status" value="1"/>
</dbReference>
<accession>A0ABT1MU97</accession>
<reference evidence="2 3" key="1">
    <citation type="submission" date="2022-03" db="EMBL/GenBank/DDBJ databases">
        <authorList>
            <person name="He Y."/>
        </authorList>
    </citation>
    <scope>NUCLEOTIDE SEQUENCE [LARGE SCALE GENOMIC DNA]</scope>
    <source>
        <strain evidence="2 3">TK19116</strain>
    </source>
</reference>
<dbReference type="InterPro" id="IPR012368">
    <property type="entry name" value="OxRdtase_Mopterin-bd_su_IorB"/>
</dbReference>
<protein>
    <submittedName>
        <fullName evidence="2">Molybdopterin-dependent oxidoreductase</fullName>
    </submittedName>
</protein>
<dbReference type="Gene3D" id="3.90.1170.50">
    <property type="entry name" value="Aldehyde oxidase/xanthine dehydrogenase, a/b hammerhead"/>
    <property type="match status" value="1"/>
</dbReference>
<evidence type="ECO:0000259" key="1">
    <source>
        <dbReference type="SMART" id="SM01008"/>
    </source>
</evidence>
<dbReference type="Pfam" id="PF20256">
    <property type="entry name" value="MoCoBD_2"/>
    <property type="match status" value="2"/>
</dbReference>
<dbReference type="RefSeq" id="WP_255330912.1">
    <property type="nucleotide sequence ID" value="NZ_JAKZEU010000006.1"/>
</dbReference>